<sequence>MTTLSDVKQIIASEGLTKYRLFDDEQRRPDEVGIRRVDGGFLVFTTDEREVPGNELVYDDESAAYDDFLNRLRAGARLDARRRARRNE</sequence>
<evidence type="ECO:0000313" key="1">
    <source>
        <dbReference type="EMBL" id="MEN1947280.1"/>
    </source>
</evidence>
<proteinExistence type="predicted"/>
<dbReference type="RefSeq" id="WP_342114364.1">
    <property type="nucleotide sequence ID" value="NZ_JBCAUN010000002.1"/>
</dbReference>
<keyword evidence="2" id="KW-1185">Reference proteome</keyword>
<comment type="caution">
    <text evidence="1">The sequence shown here is derived from an EMBL/GenBank/DDBJ whole genome shotgun (WGS) entry which is preliminary data.</text>
</comment>
<evidence type="ECO:0000313" key="2">
    <source>
        <dbReference type="Proteomes" id="UP001425155"/>
    </source>
</evidence>
<name>A0ABU9W5K8_9MICO</name>
<reference evidence="1 2" key="1">
    <citation type="submission" date="2024-03" db="EMBL/GenBank/DDBJ databases">
        <title>YIM 134122 draft genome.</title>
        <authorList>
            <person name="Zuo S."/>
            <person name="Xiong L."/>
        </authorList>
    </citation>
    <scope>NUCLEOTIDE SEQUENCE [LARGE SCALE GENOMIC DNA]</scope>
    <source>
        <strain evidence="1 2">YIM 134122</strain>
    </source>
</reference>
<accession>A0ABU9W5K8</accession>
<dbReference type="EMBL" id="JBCLVG010000002">
    <property type="protein sequence ID" value="MEN1947280.1"/>
    <property type="molecule type" value="Genomic_DNA"/>
</dbReference>
<organism evidence="1 2">
    <name type="scientific">Leifsonia stereocauli</name>
    <dbReference type="NCBI Taxonomy" id="3134136"/>
    <lineage>
        <taxon>Bacteria</taxon>
        <taxon>Bacillati</taxon>
        <taxon>Actinomycetota</taxon>
        <taxon>Actinomycetes</taxon>
        <taxon>Micrococcales</taxon>
        <taxon>Microbacteriaceae</taxon>
        <taxon>Leifsonia</taxon>
    </lineage>
</organism>
<protein>
    <submittedName>
        <fullName evidence="1">Uncharacterized protein</fullName>
    </submittedName>
</protein>
<dbReference type="Proteomes" id="UP001425155">
    <property type="component" value="Unassembled WGS sequence"/>
</dbReference>
<gene>
    <name evidence="1" type="ORF">WJX64_12045</name>
</gene>